<dbReference type="InterPro" id="IPR036047">
    <property type="entry name" value="F-box-like_dom_sf"/>
</dbReference>
<evidence type="ECO:0000313" key="3">
    <source>
        <dbReference type="Proteomes" id="UP000703269"/>
    </source>
</evidence>
<dbReference type="Pfam" id="PF12937">
    <property type="entry name" value="F-box-like"/>
    <property type="match status" value="1"/>
</dbReference>
<dbReference type="SUPFAM" id="SSF81383">
    <property type="entry name" value="F-box domain"/>
    <property type="match status" value="1"/>
</dbReference>
<dbReference type="SUPFAM" id="SSF52047">
    <property type="entry name" value="RNI-like"/>
    <property type="match status" value="1"/>
</dbReference>
<dbReference type="Proteomes" id="UP000703269">
    <property type="component" value="Unassembled WGS sequence"/>
</dbReference>
<reference evidence="2 3" key="1">
    <citation type="submission" date="2021-08" db="EMBL/GenBank/DDBJ databases">
        <title>Draft Genome Sequence of Phanerochaete sordida strain YK-624.</title>
        <authorList>
            <person name="Mori T."/>
            <person name="Dohra H."/>
            <person name="Suzuki T."/>
            <person name="Kawagishi H."/>
            <person name="Hirai H."/>
        </authorList>
    </citation>
    <scope>NUCLEOTIDE SEQUENCE [LARGE SCALE GENOMIC DNA]</scope>
    <source>
        <strain evidence="2 3">YK-624</strain>
    </source>
</reference>
<keyword evidence="3" id="KW-1185">Reference proteome</keyword>
<dbReference type="InterPro" id="IPR001810">
    <property type="entry name" value="F-box_dom"/>
</dbReference>
<accession>A0A9P3LEQ9</accession>
<proteinExistence type="predicted"/>
<sequence>MRDRLYPYLHVCNAGPAPSIATWLRPSYPAVPSSSRVMHPVLQIDEILVDILSTVDRASLRSLGLACKTFYEPAMNALWYRIHSLVPLLACLPEDAVERDEHGSVDWNSCIPRALTSTDWARFEAHAWRVREYIVVIGYRYYPSLFDLSHAMSLAIIAHFGDRPMLPNLLKFENEHIGLCTKDAQLLLKPPVAVRVARLDSKSGDDTTGALIANLLIIRDLDGIEELSVGAHEAMSSELFLLAGMPRLTYLSIVINDSWVTPDWMSQFSTLPAGSFSALRTLKYSSTALDTGIGAGRGDIEQFLTTLDTFLAKATSCMPFSCLMVKFHRAKWHSQYEDKLHMLCSCIAMHCPTLESLVITTDKGKPSARAVLPLCNIRGLHTLKLARILPSDLTPDAIRTMGAAWPHLRELHLGTKHPDPGITATVTMLHALLDALPALAVLGLPVRAHNALGHSAPEQLAAATRPIVPHAALRLLDLGRVYVPDFGIEQFAAALVRLAPAAEVRSSWLHARSSQAEYHVKQERNARVLAQRVSELARERQL</sequence>
<dbReference type="AlphaFoldDB" id="A0A9P3LEQ9"/>
<organism evidence="2 3">
    <name type="scientific">Phanerochaete sordida</name>
    <dbReference type="NCBI Taxonomy" id="48140"/>
    <lineage>
        <taxon>Eukaryota</taxon>
        <taxon>Fungi</taxon>
        <taxon>Dikarya</taxon>
        <taxon>Basidiomycota</taxon>
        <taxon>Agaricomycotina</taxon>
        <taxon>Agaricomycetes</taxon>
        <taxon>Polyporales</taxon>
        <taxon>Phanerochaetaceae</taxon>
        <taxon>Phanerochaete</taxon>
    </lineage>
</organism>
<dbReference type="InterPro" id="IPR032675">
    <property type="entry name" value="LRR_dom_sf"/>
</dbReference>
<feature type="domain" description="F-box" evidence="1">
    <location>
        <begin position="45"/>
        <end position="83"/>
    </location>
</feature>
<evidence type="ECO:0000259" key="1">
    <source>
        <dbReference type="Pfam" id="PF12937"/>
    </source>
</evidence>
<evidence type="ECO:0000313" key="2">
    <source>
        <dbReference type="EMBL" id="GJE91783.1"/>
    </source>
</evidence>
<dbReference type="EMBL" id="BPQB01000023">
    <property type="protein sequence ID" value="GJE91783.1"/>
    <property type="molecule type" value="Genomic_DNA"/>
</dbReference>
<comment type="caution">
    <text evidence="2">The sequence shown here is derived from an EMBL/GenBank/DDBJ whole genome shotgun (WGS) entry which is preliminary data.</text>
</comment>
<name>A0A9P3LEQ9_9APHY</name>
<gene>
    <name evidence="2" type="ORF">PsYK624_079340</name>
</gene>
<dbReference type="OrthoDB" id="2769405at2759"/>
<protein>
    <submittedName>
        <fullName evidence="2">F-box protein</fullName>
    </submittedName>
</protein>
<dbReference type="Gene3D" id="3.80.10.10">
    <property type="entry name" value="Ribonuclease Inhibitor"/>
    <property type="match status" value="1"/>
</dbReference>